<proteinExistence type="predicted"/>
<organism evidence="1 2">
    <name type="scientific">Aquimarina litoralis</name>
    <dbReference type="NCBI Taxonomy" id="584605"/>
    <lineage>
        <taxon>Bacteria</taxon>
        <taxon>Pseudomonadati</taxon>
        <taxon>Bacteroidota</taxon>
        <taxon>Flavobacteriia</taxon>
        <taxon>Flavobacteriales</taxon>
        <taxon>Flavobacteriaceae</taxon>
        <taxon>Aquimarina</taxon>
    </lineage>
</organism>
<gene>
    <name evidence="1" type="ORF">GCM10009430_43930</name>
</gene>
<keyword evidence="2" id="KW-1185">Reference proteome</keyword>
<protein>
    <submittedName>
        <fullName evidence="1">WbqC family protein</fullName>
    </submittedName>
</protein>
<sequence>MISRKIAISQSNYIPWKGYFDMINMVDVFVIYDEVQYTKNDWRNRNLLKTKNGLEWITISVKQNSLQQTIDETKVFLSKWNKKHWNTLQAVYGKSPFFKKYKERFAELYLSIDTPFLSEINHRFIVEICDILGVQTSIVNSRTLSLRGDANGRLIDACEKLEANTYISGPAAKAYINQSLFEQRSIKIEWMDYTGYKQYNQMWEPFEHSVSILDLIFNEGDQAKRFLKTFDS</sequence>
<accession>A0ABN1J7X6</accession>
<reference evidence="1 2" key="1">
    <citation type="journal article" date="2019" name="Int. J. Syst. Evol. Microbiol.">
        <title>The Global Catalogue of Microorganisms (GCM) 10K type strain sequencing project: providing services to taxonomists for standard genome sequencing and annotation.</title>
        <authorList>
            <consortium name="The Broad Institute Genomics Platform"/>
            <consortium name="The Broad Institute Genome Sequencing Center for Infectious Disease"/>
            <person name="Wu L."/>
            <person name="Ma J."/>
        </authorList>
    </citation>
    <scope>NUCLEOTIDE SEQUENCE [LARGE SCALE GENOMIC DNA]</scope>
    <source>
        <strain evidence="1 2">JCM 15974</strain>
    </source>
</reference>
<evidence type="ECO:0000313" key="2">
    <source>
        <dbReference type="Proteomes" id="UP001501758"/>
    </source>
</evidence>
<name>A0ABN1J7X6_9FLAO</name>
<dbReference type="EMBL" id="BAAAGE010000006">
    <property type="protein sequence ID" value="GAA0731587.1"/>
    <property type="molecule type" value="Genomic_DNA"/>
</dbReference>
<dbReference type="InterPro" id="IPR014985">
    <property type="entry name" value="WbqC"/>
</dbReference>
<comment type="caution">
    <text evidence="1">The sequence shown here is derived from an EMBL/GenBank/DDBJ whole genome shotgun (WGS) entry which is preliminary data.</text>
</comment>
<dbReference type="Pfam" id="PF08889">
    <property type="entry name" value="WbqC"/>
    <property type="match status" value="1"/>
</dbReference>
<dbReference type="RefSeq" id="WP_343914399.1">
    <property type="nucleotide sequence ID" value="NZ_BAAAGE010000006.1"/>
</dbReference>
<evidence type="ECO:0000313" key="1">
    <source>
        <dbReference type="EMBL" id="GAA0731587.1"/>
    </source>
</evidence>
<dbReference type="Proteomes" id="UP001501758">
    <property type="component" value="Unassembled WGS sequence"/>
</dbReference>